<keyword evidence="2" id="KW-1185">Reference proteome</keyword>
<evidence type="ECO:0000313" key="1">
    <source>
        <dbReference type="EMBL" id="KAK9508804.1"/>
    </source>
</evidence>
<protein>
    <submittedName>
        <fullName evidence="1">Uncharacterized protein</fullName>
    </submittedName>
</protein>
<dbReference type="EMBL" id="JAPXFL010000003">
    <property type="protein sequence ID" value="KAK9508804.1"/>
    <property type="molecule type" value="Genomic_DNA"/>
</dbReference>
<reference evidence="1 2" key="1">
    <citation type="submission" date="2022-12" db="EMBL/GenBank/DDBJ databases">
        <title>Chromosome-level genome assembly of true bugs.</title>
        <authorList>
            <person name="Ma L."/>
            <person name="Li H."/>
        </authorList>
    </citation>
    <scope>NUCLEOTIDE SEQUENCE [LARGE SCALE GENOMIC DNA]</scope>
    <source>
        <strain evidence="1">Lab_2022b</strain>
    </source>
</reference>
<dbReference type="AlphaFoldDB" id="A0AAW1DCT9"/>
<comment type="caution">
    <text evidence="1">The sequence shown here is derived from an EMBL/GenBank/DDBJ whole genome shotgun (WGS) entry which is preliminary data.</text>
</comment>
<organism evidence="1 2">
    <name type="scientific">Rhynocoris fuscipes</name>
    <dbReference type="NCBI Taxonomy" id="488301"/>
    <lineage>
        <taxon>Eukaryota</taxon>
        <taxon>Metazoa</taxon>
        <taxon>Ecdysozoa</taxon>
        <taxon>Arthropoda</taxon>
        <taxon>Hexapoda</taxon>
        <taxon>Insecta</taxon>
        <taxon>Pterygota</taxon>
        <taxon>Neoptera</taxon>
        <taxon>Paraneoptera</taxon>
        <taxon>Hemiptera</taxon>
        <taxon>Heteroptera</taxon>
        <taxon>Panheteroptera</taxon>
        <taxon>Cimicomorpha</taxon>
        <taxon>Reduviidae</taxon>
        <taxon>Harpactorinae</taxon>
        <taxon>Harpactorini</taxon>
        <taxon>Rhynocoris</taxon>
    </lineage>
</organism>
<evidence type="ECO:0000313" key="2">
    <source>
        <dbReference type="Proteomes" id="UP001461498"/>
    </source>
</evidence>
<sequence>MWDECSSKGERQSGLLLEQSQLSMKEDANVATWQQCIQHNHWLPQQYLFSSSHPGFGYFAIMRERL</sequence>
<proteinExistence type="predicted"/>
<gene>
    <name evidence="1" type="ORF">O3M35_006271</name>
</gene>
<name>A0AAW1DCT9_9HEMI</name>
<dbReference type="Proteomes" id="UP001461498">
    <property type="component" value="Unassembled WGS sequence"/>
</dbReference>
<accession>A0AAW1DCT9</accession>